<proteinExistence type="predicted"/>
<feature type="region of interest" description="Disordered" evidence="1">
    <location>
        <begin position="236"/>
        <end position="256"/>
    </location>
</feature>
<evidence type="ECO:0000256" key="1">
    <source>
        <dbReference type="SAM" id="MobiDB-lite"/>
    </source>
</evidence>
<reference evidence="3 4" key="1">
    <citation type="submission" date="2024-03" db="EMBL/GenBank/DDBJ databases">
        <title>Complete genome sequence of the green alga Chloropicon roscoffensis RCC1871.</title>
        <authorList>
            <person name="Lemieux C."/>
            <person name="Pombert J.-F."/>
            <person name="Otis C."/>
            <person name="Turmel M."/>
        </authorList>
    </citation>
    <scope>NUCLEOTIDE SEQUENCE [LARGE SCALE GENOMIC DNA]</scope>
    <source>
        <strain evidence="3 4">RCC1871</strain>
    </source>
</reference>
<gene>
    <name evidence="3" type="ORF">HKI87_02g11220</name>
</gene>
<dbReference type="Pfam" id="PF14970">
    <property type="entry name" value="TEDC1"/>
    <property type="match status" value="1"/>
</dbReference>
<dbReference type="EMBL" id="CP151502">
    <property type="protein sequence ID" value="WZN59596.1"/>
    <property type="molecule type" value="Genomic_DNA"/>
</dbReference>
<protein>
    <submittedName>
        <fullName evidence="3">DUF4509 domain-containing protein</fullName>
    </submittedName>
</protein>
<dbReference type="InterPro" id="IPR043535">
    <property type="entry name" value="TEDC1"/>
</dbReference>
<dbReference type="AlphaFoldDB" id="A0AAX4P1J4"/>
<dbReference type="PANTHER" id="PTHR35076">
    <property type="entry name" value="TUBULIN EPSILON AND DELTA COMPLEX PROTEIN 1"/>
    <property type="match status" value="1"/>
</dbReference>
<organism evidence="3 4">
    <name type="scientific">Chloropicon roscoffensis</name>
    <dbReference type="NCBI Taxonomy" id="1461544"/>
    <lineage>
        <taxon>Eukaryota</taxon>
        <taxon>Viridiplantae</taxon>
        <taxon>Chlorophyta</taxon>
        <taxon>Chloropicophyceae</taxon>
        <taxon>Chloropicales</taxon>
        <taxon>Chloropicaceae</taxon>
        <taxon>Chloropicon</taxon>
    </lineage>
</organism>
<dbReference type="PANTHER" id="PTHR35076:SF1">
    <property type="entry name" value="TUBULIN EPSILON AND DELTA COMPLEX PROTEIN 1"/>
    <property type="match status" value="1"/>
</dbReference>
<feature type="domain" description="Tubulin epsilon and delta complex protein 1" evidence="2">
    <location>
        <begin position="107"/>
        <end position="307"/>
    </location>
</feature>
<name>A0AAX4P1J4_9CHLO</name>
<feature type="region of interest" description="Disordered" evidence="1">
    <location>
        <begin position="410"/>
        <end position="438"/>
    </location>
</feature>
<dbReference type="InterPro" id="IPR027996">
    <property type="entry name" value="TEDC1_dom"/>
</dbReference>
<dbReference type="Proteomes" id="UP001472866">
    <property type="component" value="Chromosome 02"/>
</dbReference>
<keyword evidence="4" id="KW-1185">Reference proteome</keyword>
<feature type="compositionally biased region" description="Basic and acidic residues" evidence="1">
    <location>
        <begin position="244"/>
        <end position="255"/>
    </location>
</feature>
<evidence type="ECO:0000313" key="4">
    <source>
        <dbReference type="Proteomes" id="UP001472866"/>
    </source>
</evidence>
<evidence type="ECO:0000313" key="3">
    <source>
        <dbReference type="EMBL" id="WZN59596.1"/>
    </source>
</evidence>
<feature type="compositionally biased region" description="Basic and acidic residues" evidence="1">
    <location>
        <begin position="423"/>
        <end position="434"/>
    </location>
</feature>
<evidence type="ECO:0000259" key="2">
    <source>
        <dbReference type="Pfam" id="PF14970"/>
    </source>
</evidence>
<sequence length="487" mass="54598">MATREGGAGRERRPNLKASIHFLCRSLASVGVGNLLPEEVRQAKFNVHGPRIQLWKALHDLLVLSQNGFCARVAKALKAQGTDQAQAIVEYAAVQLDVLGCPFLSMFDQPSQIGSRRLLLALAWLMARTKVTEVIMERAVRNVQKGSLVAHCPTICPQDTLFCHHTRERFESAHGEARVRVDAALSQVDDDTDAWTAVDARSNQVLVLSGKIRAQINHFLAAQTGYMRKTNGLKEAQRSGELAPEGRPDGARPDRSPPLSCFDVFLAASKERLESYCKHLEEVAKTTAFLREFSLHIHDFLSWISTVKELHEAEAGEDADGGGGMGGPSLVALARIEEEGFRDFDREIQRRVLARVRTSQASDLISAEVCRLVDLWPAGIREERGRNPKGEFSVAVLEFLVNLDRSLQAERERVGPERPAQTQEERRDRERERSEVEEERLETYREALLGVSRTQAKARAQHSAQFDQVLRFMDSLDITRRRQPLSP</sequence>
<accession>A0AAX4P1J4</accession>